<evidence type="ECO:0000313" key="3">
    <source>
        <dbReference type="Proteomes" id="UP001597493"/>
    </source>
</evidence>
<protein>
    <submittedName>
        <fullName evidence="2">Gfo/Idh/MocA family oxidoreductase</fullName>
    </submittedName>
</protein>
<evidence type="ECO:0000259" key="1">
    <source>
        <dbReference type="Pfam" id="PF01408"/>
    </source>
</evidence>
<gene>
    <name evidence="2" type="ORF">ACFSW5_09755</name>
</gene>
<dbReference type="InterPro" id="IPR000683">
    <property type="entry name" value="Gfo/Idh/MocA-like_OxRdtase_N"/>
</dbReference>
<sequence length="364" mass="40499">MAKQPVTFMIIGGGWRAEFYIRIAAALPDFFRITGMFVRDAEKGARLENKYNVRTYRTMDELLAHASGSFAVLSVPRTVSPDFMSELAVRGIPVLAETPPAADLEALLALYRKLPEGARIQVAEQYAFQPKHAARLAFARSGKLGDLWHAQVSAAHDYHGVSLIRQLLGVGFEDAVIQGSRFGSRILKGPSRQGPPAAEEFVDQLQDIAAFRFEESGKSAVYDFTREQYFSWIRSGRVLVRGSRGEIADDRIRYMSDYATPVYSELQRIDAGHDGNLEGYHHVGILAGERWLYRNPFAPARLSDEELAMAAVLQAMGDYAQGGPSFYSFAEAAQDQYLAIMMREAIERGTAVRTVRQPWAPPSP</sequence>
<organism evidence="2 3">
    <name type="scientific">Paenibacillus thailandensis</name>
    <dbReference type="NCBI Taxonomy" id="393250"/>
    <lineage>
        <taxon>Bacteria</taxon>
        <taxon>Bacillati</taxon>
        <taxon>Bacillota</taxon>
        <taxon>Bacilli</taxon>
        <taxon>Bacillales</taxon>
        <taxon>Paenibacillaceae</taxon>
        <taxon>Paenibacillus</taxon>
    </lineage>
</organism>
<proteinExistence type="predicted"/>
<dbReference type="InterPro" id="IPR036291">
    <property type="entry name" value="NAD(P)-bd_dom_sf"/>
</dbReference>
<reference evidence="3" key="1">
    <citation type="journal article" date="2019" name="Int. J. Syst. Evol. Microbiol.">
        <title>The Global Catalogue of Microorganisms (GCM) 10K type strain sequencing project: providing services to taxonomists for standard genome sequencing and annotation.</title>
        <authorList>
            <consortium name="The Broad Institute Genomics Platform"/>
            <consortium name="The Broad Institute Genome Sequencing Center for Infectious Disease"/>
            <person name="Wu L."/>
            <person name="Ma J."/>
        </authorList>
    </citation>
    <scope>NUCLEOTIDE SEQUENCE [LARGE SCALE GENOMIC DNA]</scope>
    <source>
        <strain evidence="3">TISTR 1827</strain>
    </source>
</reference>
<dbReference type="RefSeq" id="WP_379272054.1">
    <property type="nucleotide sequence ID" value="NZ_JBHUGT010000028.1"/>
</dbReference>
<accession>A0ABW5QWT1</accession>
<dbReference type="InterPro" id="IPR051450">
    <property type="entry name" value="Gfo/Idh/MocA_Oxidoreductases"/>
</dbReference>
<dbReference type="PANTHER" id="PTHR43377:SF1">
    <property type="entry name" value="BILIVERDIN REDUCTASE A"/>
    <property type="match status" value="1"/>
</dbReference>
<dbReference type="PANTHER" id="PTHR43377">
    <property type="entry name" value="BILIVERDIN REDUCTASE A"/>
    <property type="match status" value="1"/>
</dbReference>
<dbReference type="Pfam" id="PF01408">
    <property type="entry name" value="GFO_IDH_MocA"/>
    <property type="match status" value="1"/>
</dbReference>
<dbReference type="Gene3D" id="3.40.50.720">
    <property type="entry name" value="NAD(P)-binding Rossmann-like Domain"/>
    <property type="match status" value="1"/>
</dbReference>
<dbReference type="EMBL" id="JBHUMY010000008">
    <property type="protein sequence ID" value="MFD2660545.1"/>
    <property type="molecule type" value="Genomic_DNA"/>
</dbReference>
<name>A0ABW5QWT1_9BACL</name>
<feature type="domain" description="Gfo/Idh/MocA-like oxidoreductase N-terminal" evidence="1">
    <location>
        <begin position="8"/>
        <end position="114"/>
    </location>
</feature>
<dbReference type="Proteomes" id="UP001597493">
    <property type="component" value="Unassembled WGS sequence"/>
</dbReference>
<keyword evidence="3" id="KW-1185">Reference proteome</keyword>
<comment type="caution">
    <text evidence="2">The sequence shown here is derived from an EMBL/GenBank/DDBJ whole genome shotgun (WGS) entry which is preliminary data.</text>
</comment>
<evidence type="ECO:0000313" key="2">
    <source>
        <dbReference type="EMBL" id="MFD2660545.1"/>
    </source>
</evidence>
<dbReference type="SUPFAM" id="SSF51735">
    <property type="entry name" value="NAD(P)-binding Rossmann-fold domains"/>
    <property type="match status" value="1"/>
</dbReference>